<protein>
    <recommendedName>
        <fullName evidence="3">Beta-lactamase</fullName>
    </recommendedName>
</protein>
<dbReference type="Proteomes" id="UP001597110">
    <property type="component" value="Unassembled WGS sequence"/>
</dbReference>
<evidence type="ECO:0000313" key="1">
    <source>
        <dbReference type="EMBL" id="MFD0725963.1"/>
    </source>
</evidence>
<dbReference type="EMBL" id="JBHTIF010000001">
    <property type="protein sequence ID" value="MFD0725963.1"/>
    <property type="molecule type" value="Genomic_DNA"/>
</dbReference>
<keyword evidence="2" id="KW-1185">Reference proteome</keyword>
<dbReference type="RefSeq" id="WP_386823539.1">
    <property type="nucleotide sequence ID" value="NZ_JBHTIF010000001.1"/>
</dbReference>
<reference evidence="2" key="1">
    <citation type="journal article" date="2019" name="Int. J. Syst. Evol. Microbiol.">
        <title>The Global Catalogue of Microorganisms (GCM) 10K type strain sequencing project: providing services to taxonomists for standard genome sequencing and annotation.</title>
        <authorList>
            <consortium name="The Broad Institute Genomics Platform"/>
            <consortium name="The Broad Institute Genome Sequencing Center for Infectious Disease"/>
            <person name="Wu L."/>
            <person name="Ma J."/>
        </authorList>
    </citation>
    <scope>NUCLEOTIDE SEQUENCE [LARGE SCALE GENOMIC DNA]</scope>
    <source>
        <strain evidence="2">CCUG 55585</strain>
    </source>
</reference>
<dbReference type="Gene3D" id="1.25.40.10">
    <property type="entry name" value="Tetratricopeptide repeat domain"/>
    <property type="match status" value="1"/>
</dbReference>
<name>A0ABW2YGE2_9GAMM</name>
<organism evidence="1 2">
    <name type="scientific">Lysobacter brunescens</name>
    <dbReference type="NCBI Taxonomy" id="262323"/>
    <lineage>
        <taxon>Bacteria</taxon>
        <taxon>Pseudomonadati</taxon>
        <taxon>Pseudomonadota</taxon>
        <taxon>Gammaproteobacteria</taxon>
        <taxon>Lysobacterales</taxon>
        <taxon>Lysobacteraceae</taxon>
        <taxon>Lysobacter</taxon>
    </lineage>
</organism>
<gene>
    <name evidence="1" type="ORF">ACFQ0E_10165</name>
</gene>
<proteinExistence type="predicted"/>
<dbReference type="SUPFAM" id="SSF81901">
    <property type="entry name" value="HCP-like"/>
    <property type="match status" value="1"/>
</dbReference>
<comment type="caution">
    <text evidence="1">The sequence shown here is derived from an EMBL/GenBank/DDBJ whole genome shotgun (WGS) entry which is preliminary data.</text>
</comment>
<dbReference type="InterPro" id="IPR011990">
    <property type="entry name" value="TPR-like_helical_dom_sf"/>
</dbReference>
<evidence type="ECO:0008006" key="3">
    <source>
        <dbReference type="Google" id="ProtNLM"/>
    </source>
</evidence>
<evidence type="ECO:0000313" key="2">
    <source>
        <dbReference type="Proteomes" id="UP001597110"/>
    </source>
</evidence>
<accession>A0ABW2YGE2</accession>
<sequence>MSEALFQRACTLGIPSGCTNRAAGMFMAARDDPSMLACTYRSFARACAFDDPWGCTMQALQLSRGLGVEPDNDTALRVLQGACRNGEDDPACQSG</sequence>